<feature type="domain" description="DUF6285" evidence="1">
    <location>
        <begin position="32"/>
        <end position="127"/>
    </location>
</feature>
<dbReference type="EMBL" id="JH597773">
    <property type="protein sequence ID" value="EHQ07766.1"/>
    <property type="molecule type" value="Genomic_DNA"/>
</dbReference>
<proteinExistence type="predicted"/>
<dbReference type="Pfam" id="PF19802">
    <property type="entry name" value="DUF6285"/>
    <property type="match status" value="1"/>
</dbReference>
<evidence type="ECO:0000259" key="1">
    <source>
        <dbReference type="Pfam" id="PF19802"/>
    </source>
</evidence>
<evidence type="ECO:0000313" key="2">
    <source>
        <dbReference type="EMBL" id="EHQ07766.1"/>
    </source>
</evidence>
<gene>
    <name evidence="2" type="ORF">Lepil_3103</name>
</gene>
<dbReference type="RefSeq" id="WP_002773897.1">
    <property type="nucleotide sequence ID" value="NZ_JH597773.1"/>
</dbReference>
<evidence type="ECO:0000313" key="3">
    <source>
        <dbReference type="Proteomes" id="UP000005737"/>
    </source>
</evidence>
<reference evidence="2 3" key="1">
    <citation type="submission" date="2011-10" db="EMBL/GenBank/DDBJ databases">
        <title>The Improved High-Quality Draft genome of Leptonema illini DSM 21528.</title>
        <authorList>
            <consortium name="US DOE Joint Genome Institute (JGI-PGF)"/>
            <person name="Lucas S."/>
            <person name="Copeland A."/>
            <person name="Lapidus A."/>
            <person name="Glavina del Rio T."/>
            <person name="Dalin E."/>
            <person name="Tice H."/>
            <person name="Bruce D."/>
            <person name="Goodwin L."/>
            <person name="Pitluck S."/>
            <person name="Peters L."/>
            <person name="Mikhailova N."/>
            <person name="Held B."/>
            <person name="Kyrpides N."/>
            <person name="Mavromatis K."/>
            <person name="Ivanova N."/>
            <person name="Markowitz V."/>
            <person name="Cheng J.-F."/>
            <person name="Hugenholtz P."/>
            <person name="Woyke T."/>
            <person name="Wu D."/>
            <person name="Gronow S."/>
            <person name="Wellnitz S."/>
            <person name="Brambilla E.-M."/>
            <person name="Klenk H.-P."/>
            <person name="Eisen J.A."/>
        </authorList>
    </citation>
    <scope>NUCLEOTIDE SEQUENCE [LARGE SCALE GENOMIC DNA]</scope>
    <source>
        <strain evidence="2 3">DSM 21528</strain>
    </source>
</reference>
<keyword evidence="3" id="KW-1185">Reference proteome</keyword>
<name>H2CFE1_9LEPT</name>
<dbReference type="AlphaFoldDB" id="H2CFE1"/>
<dbReference type="STRING" id="183.GCA_002009735_03087"/>
<sequence>MQDKPKAEDLLEAVQDFLMKEILPEIRENDLLAYKTLVSWNMLGVISREIKSEEETISAELERMAPLLGEKIPTGLSFQEKRNLLGRLTSDLAEKIRNERIVDTGSLVWKTVKESVAAKLRVSNPRFQADE</sequence>
<dbReference type="InterPro" id="IPR046252">
    <property type="entry name" value="DUF6285"/>
</dbReference>
<organism evidence="2 3">
    <name type="scientific">Leptonema illini DSM 21528</name>
    <dbReference type="NCBI Taxonomy" id="929563"/>
    <lineage>
        <taxon>Bacteria</taxon>
        <taxon>Pseudomonadati</taxon>
        <taxon>Spirochaetota</taxon>
        <taxon>Spirochaetia</taxon>
        <taxon>Leptospirales</taxon>
        <taxon>Leptospiraceae</taxon>
        <taxon>Leptonema</taxon>
    </lineage>
</organism>
<dbReference type="Proteomes" id="UP000005737">
    <property type="component" value="Unassembled WGS sequence"/>
</dbReference>
<dbReference type="HOGENOM" id="CLU_1702085_0_0_12"/>
<accession>H2CFE1</accession>
<protein>
    <recommendedName>
        <fullName evidence="1">DUF6285 domain-containing protein</fullName>
    </recommendedName>
</protein>